<reference evidence="1" key="2">
    <citation type="submission" date="2025-08" db="UniProtKB">
        <authorList>
            <consortium name="Ensembl"/>
        </authorList>
    </citation>
    <scope>IDENTIFICATION</scope>
</reference>
<proteinExistence type="predicted"/>
<dbReference type="Proteomes" id="UP000008912">
    <property type="component" value="Unassembled WGS sequence"/>
</dbReference>
<dbReference type="InParanoid" id="A0A7N5JYG8"/>
<reference evidence="1" key="3">
    <citation type="submission" date="2025-09" db="UniProtKB">
        <authorList>
            <consortium name="Ensembl"/>
        </authorList>
    </citation>
    <scope>IDENTIFICATION</scope>
</reference>
<dbReference type="GeneTree" id="ENSGT01030000240268"/>
<dbReference type="Ensembl" id="ENSAMET00000032523.1">
    <property type="protein sequence ID" value="ENSAMEP00000030106.1"/>
    <property type="gene ID" value="ENSAMEG00000025967.1"/>
</dbReference>
<dbReference type="AlphaFoldDB" id="A0A7N5JYG8"/>
<evidence type="ECO:0000313" key="2">
    <source>
        <dbReference type="Proteomes" id="UP000008912"/>
    </source>
</evidence>
<name>A0A7N5JYG8_AILME</name>
<organism evidence="1 2">
    <name type="scientific">Ailuropoda melanoleuca</name>
    <name type="common">Giant panda</name>
    <dbReference type="NCBI Taxonomy" id="9646"/>
    <lineage>
        <taxon>Eukaryota</taxon>
        <taxon>Metazoa</taxon>
        <taxon>Chordata</taxon>
        <taxon>Craniata</taxon>
        <taxon>Vertebrata</taxon>
        <taxon>Euteleostomi</taxon>
        <taxon>Mammalia</taxon>
        <taxon>Eutheria</taxon>
        <taxon>Laurasiatheria</taxon>
        <taxon>Carnivora</taxon>
        <taxon>Caniformia</taxon>
        <taxon>Ursidae</taxon>
        <taxon>Ailuropoda</taxon>
    </lineage>
</organism>
<protein>
    <submittedName>
        <fullName evidence="1">Uncharacterized protein</fullName>
    </submittedName>
</protein>
<sequence length="106" mass="11990">MASVPFPKVLGLAKYGRGAESRSRACLQLGPIRYLQPQAWLGLPHAWGLPATPRDWDKVHGTEYQPNNIKRKHKHHWTGVGARIPARLFTPKKMVNNSLIPLSNKY</sequence>
<keyword evidence="2" id="KW-1185">Reference proteome</keyword>
<accession>A0A7N5JYG8</accession>
<reference evidence="1 2" key="1">
    <citation type="journal article" date="2010" name="Nature">
        <title>The sequence and de novo assembly of the giant panda genome.</title>
        <authorList>
            <person name="Li R."/>
            <person name="Fan W."/>
            <person name="Tian G."/>
            <person name="Zhu H."/>
            <person name="He L."/>
            <person name="Cai J."/>
            <person name="Huang Q."/>
            <person name="Cai Q."/>
            <person name="Li B."/>
            <person name="Bai Y."/>
            <person name="Zhang Z."/>
            <person name="Zhang Y."/>
            <person name="Wang W."/>
            <person name="Li J."/>
            <person name="Wei F."/>
            <person name="Li H."/>
            <person name="Jian M."/>
            <person name="Li J."/>
            <person name="Zhang Z."/>
            <person name="Nielsen R."/>
            <person name="Li D."/>
            <person name="Gu W."/>
            <person name="Yang Z."/>
            <person name="Xuan Z."/>
            <person name="Ryder O.A."/>
            <person name="Leung F.C."/>
            <person name="Zhou Y."/>
            <person name="Cao J."/>
            <person name="Sun X."/>
            <person name="Fu Y."/>
            <person name="Fang X."/>
            <person name="Guo X."/>
            <person name="Wang B."/>
            <person name="Hou R."/>
            <person name="Shen F."/>
            <person name="Mu B."/>
            <person name="Ni P."/>
            <person name="Lin R."/>
            <person name="Qian W."/>
            <person name="Wang G."/>
            <person name="Yu C."/>
            <person name="Nie W."/>
            <person name="Wang J."/>
            <person name="Wu Z."/>
            <person name="Liang H."/>
            <person name="Min J."/>
            <person name="Wu Q."/>
            <person name="Cheng S."/>
            <person name="Ruan J."/>
            <person name="Wang M."/>
            <person name="Shi Z."/>
            <person name="Wen M."/>
            <person name="Liu B."/>
            <person name="Ren X."/>
            <person name="Zheng H."/>
            <person name="Dong D."/>
            <person name="Cook K."/>
            <person name="Shan G."/>
            <person name="Zhang H."/>
            <person name="Kosiol C."/>
            <person name="Xie X."/>
            <person name="Lu Z."/>
            <person name="Zheng H."/>
            <person name="Li Y."/>
            <person name="Steiner C.C."/>
            <person name="Lam T.T."/>
            <person name="Lin S."/>
            <person name="Zhang Q."/>
            <person name="Li G."/>
            <person name="Tian J."/>
            <person name="Gong T."/>
            <person name="Liu H."/>
            <person name="Zhang D."/>
            <person name="Fang L."/>
            <person name="Ye C."/>
            <person name="Zhang J."/>
            <person name="Hu W."/>
            <person name="Xu A."/>
            <person name="Ren Y."/>
            <person name="Zhang G."/>
            <person name="Bruford M.W."/>
            <person name="Li Q."/>
            <person name="Ma L."/>
            <person name="Guo Y."/>
            <person name="An N."/>
            <person name="Hu Y."/>
            <person name="Zheng Y."/>
            <person name="Shi Y."/>
            <person name="Li Z."/>
            <person name="Liu Q."/>
            <person name="Chen Y."/>
            <person name="Zhao J."/>
            <person name="Qu N."/>
            <person name="Zhao S."/>
            <person name="Tian F."/>
            <person name="Wang X."/>
            <person name="Wang H."/>
            <person name="Xu L."/>
            <person name="Liu X."/>
            <person name="Vinar T."/>
            <person name="Wang Y."/>
            <person name="Lam T.W."/>
            <person name="Yiu S.M."/>
            <person name="Liu S."/>
            <person name="Zhang H."/>
            <person name="Li D."/>
            <person name="Huang Y."/>
            <person name="Wang X."/>
            <person name="Yang G."/>
            <person name="Jiang Z."/>
            <person name="Wang J."/>
            <person name="Qin N."/>
            <person name="Li L."/>
            <person name="Li J."/>
            <person name="Bolund L."/>
            <person name="Kristiansen K."/>
            <person name="Wong G.K."/>
            <person name="Olson M."/>
            <person name="Zhang X."/>
            <person name="Li S."/>
            <person name="Yang H."/>
            <person name="Wang J."/>
            <person name="Wang J."/>
        </authorList>
    </citation>
    <scope>NUCLEOTIDE SEQUENCE [LARGE SCALE GENOMIC DNA]</scope>
</reference>
<evidence type="ECO:0000313" key="1">
    <source>
        <dbReference type="Ensembl" id="ENSAMEP00000030106.1"/>
    </source>
</evidence>